<sequence length="89" mass="10280">MKPFMSEVHKAISAHSAKQHHHVKSFVELEYQREQAIEAAVLKCRQNEPFTTDAINEITAKMNQLAKKGIVPARRFVTEEMVKEFVSRQ</sequence>
<evidence type="ECO:0000313" key="2">
    <source>
        <dbReference type="Proteomes" id="UP000006562"/>
    </source>
</evidence>
<dbReference type="KEGG" id="bao:BAMF_2103"/>
<dbReference type="InterPro" id="IPR019688">
    <property type="entry name" value="DUF2533"/>
</dbReference>
<proteinExistence type="predicted"/>
<organism evidence="1 2">
    <name type="scientific">Bacillus amyloliquefaciens (strain ATCC 23350 / DSM 7 / BCRC 11601 / CCUG 28519 / NBRC 15535 / NRRL B-14393 / F)</name>
    <dbReference type="NCBI Taxonomy" id="692420"/>
    <lineage>
        <taxon>Bacteria</taxon>
        <taxon>Bacillati</taxon>
        <taxon>Bacillota</taxon>
        <taxon>Bacilli</taxon>
        <taxon>Bacillales</taxon>
        <taxon>Bacillaceae</taxon>
        <taxon>Bacillus</taxon>
        <taxon>Bacillus amyloliquefaciens group</taxon>
    </lineage>
</organism>
<evidence type="ECO:0000313" key="1">
    <source>
        <dbReference type="EMBL" id="CBI43229.1"/>
    </source>
</evidence>
<protein>
    <recommendedName>
        <fullName evidence="3">YpbS family protein</fullName>
    </recommendedName>
</protein>
<dbReference type="EMBL" id="FN597644">
    <property type="protein sequence ID" value="CBI43229.1"/>
    <property type="molecule type" value="Genomic_DNA"/>
</dbReference>
<gene>
    <name evidence="1" type="primary">ypbS</name>
    <name evidence="1" type="ordered locus">BAMF_2103</name>
</gene>
<reference evidence="2" key="2">
    <citation type="journal article" date="2011" name="J. Biotechnol.">
        <title>Genome sequence of B. amyloliquefaciens type strain DSM7(T) reveals differences to plant-associated B. amyloliquefaciens FZB42.</title>
        <authorList>
            <person name="Ruckert C."/>
            <person name="Blom J."/>
            <person name="Chen X."/>
            <person name="Reva O."/>
            <person name="Borriss R."/>
        </authorList>
    </citation>
    <scope>NUCLEOTIDE SEQUENCE [LARGE SCALE GENOMIC DNA]</scope>
    <source>
        <strain evidence="2">DSM 7</strain>
    </source>
</reference>
<reference evidence="1 2" key="1">
    <citation type="journal article" date="2011" name="Int. J. Syst. Evol. Microbiol.">
        <title>Relationship of Bacillus amyloliquefaciens clades associated with strains DSM 7T and FZB42T: a proposal for Bacillus amyloliquefaciens subsp. amyloliquefaciens subsp. nov. and Bacillus amyloliquefaciens subsp. plantarum subsp. nov. based on complete genome sequence comparisons.</title>
        <authorList>
            <person name="Borriss R."/>
            <person name="Chen X.H."/>
            <person name="Rueckert C."/>
            <person name="Blom J."/>
            <person name="Becker A."/>
            <person name="Baumgarth B."/>
            <person name="Fan B."/>
            <person name="Pukall R."/>
            <person name="Schumann P."/>
            <person name="Sproer C."/>
            <person name="Junge H."/>
            <person name="Vater J."/>
            <person name="Puhler A."/>
            <person name="Klenk H.P."/>
        </authorList>
    </citation>
    <scope>NUCLEOTIDE SEQUENCE [LARGE SCALE GENOMIC DNA]</scope>
    <source>
        <strain evidence="2">DSM 7</strain>
    </source>
</reference>
<dbReference type="Proteomes" id="UP000006562">
    <property type="component" value="Chromosome"/>
</dbReference>
<keyword evidence="2" id="KW-1185">Reference proteome</keyword>
<evidence type="ECO:0008006" key="3">
    <source>
        <dbReference type="Google" id="ProtNLM"/>
    </source>
</evidence>
<name>A0A9P1JHP6_BACAS</name>
<dbReference type="Pfam" id="PF10752">
    <property type="entry name" value="DUF2533"/>
    <property type="match status" value="1"/>
</dbReference>
<accession>A0A9P1JHP6</accession>
<dbReference type="AlphaFoldDB" id="A0A9P1JHP6"/>